<dbReference type="InParanoid" id="G3IN97"/>
<protein>
    <submittedName>
        <fullName evidence="1">Uncharacterized protein</fullName>
    </submittedName>
</protein>
<sequence>MSQLRSILTRTEFSGILHRIVLIQTHIQRHPPTSKHRDKLPYLNMSRGIEKLTSF</sequence>
<organism evidence="1 2">
    <name type="scientific">Cricetulus griseus</name>
    <name type="common">Chinese hamster</name>
    <name type="synonym">Cricetulus barabensis griseus</name>
    <dbReference type="NCBI Taxonomy" id="10029"/>
    <lineage>
        <taxon>Eukaryota</taxon>
        <taxon>Metazoa</taxon>
        <taxon>Chordata</taxon>
        <taxon>Craniata</taxon>
        <taxon>Vertebrata</taxon>
        <taxon>Euteleostomi</taxon>
        <taxon>Mammalia</taxon>
        <taxon>Eutheria</taxon>
        <taxon>Euarchontoglires</taxon>
        <taxon>Glires</taxon>
        <taxon>Rodentia</taxon>
        <taxon>Myomorpha</taxon>
        <taxon>Muroidea</taxon>
        <taxon>Cricetidae</taxon>
        <taxon>Cricetinae</taxon>
        <taxon>Cricetulus</taxon>
    </lineage>
</organism>
<reference evidence="2" key="1">
    <citation type="journal article" date="2011" name="Nat. Biotechnol.">
        <title>The genomic sequence of the Chinese hamster ovary (CHO)-K1 cell line.</title>
        <authorList>
            <person name="Xu X."/>
            <person name="Nagarajan H."/>
            <person name="Lewis N.E."/>
            <person name="Pan S."/>
            <person name="Cai Z."/>
            <person name="Liu X."/>
            <person name="Chen W."/>
            <person name="Xie M."/>
            <person name="Wang W."/>
            <person name="Hammond S."/>
            <person name="Andersen M.R."/>
            <person name="Neff N."/>
            <person name="Passarelli B."/>
            <person name="Koh W."/>
            <person name="Fan H.C."/>
            <person name="Wang J."/>
            <person name="Gui Y."/>
            <person name="Lee K.H."/>
            <person name="Betenbaugh M.J."/>
            <person name="Quake S.R."/>
            <person name="Famili I."/>
            <person name="Palsson B.O."/>
            <person name="Wang J."/>
        </authorList>
    </citation>
    <scope>NUCLEOTIDE SEQUENCE [LARGE SCALE GENOMIC DNA]</scope>
    <source>
        <strain evidence="2">CHO K1 cell line</strain>
    </source>
</reference>
<dbReference type="Proteomes" id="UP000001075">
    <property type="component" value="Unassembled WGS sequence"/>
</dbReference>
<dbReference type="EMBL" id="JH005618">
    <property type="protein sequence ID" value="EGW14879.1"/>
    <property type="molecule type" value="Genomic_DNA"/>
</dbReference>
<proteinExistence type="predicted"/>
<evidence type="ECO:0000313" key="1">
    <source>
        <dbReference type="EMBL" id="EGW14879.1"/>
    </source>
</evidence>
<name>G3IN97_CRIGR</name>
<dbReference type="AlphaFoldDB" id="G3IN97"/>
<accession>G3IN97</accession>
<gene>
    <name evidence="1" type="ORF">I79_025409</name>
</gene>
<evidence type="ECO:0000313" key="2">
    <source>
        <dbReference type="Proteomes" id="UP000001075"/>
    </source>
</evidence>